<dbReference type="Gene3D" id="3.40.1780.10">
    <property type="entry name" value="QueA-like"/>
    <property type="match status" value="1"/>
</dbReference>
<evidence type="ECO:0000256" key="5">
    <source>
        <dbReference type="ARBA" id="ARBA00022679"/>
    </source>
</evidence>
<keyword evidence="5 13" id="KW-0808">Transferase</keyword>
<comment type="pathway">
    <text evidence="2 13">tRNA modification; tRNA-queuosine biosynthesis.</text>
</comment>
<dbReference type="EMBL" id="CP003806">
    <property type="protein sequence ID" value="AGF48843.1"/>
    <property type="molecule type" value="Genomic_DNA"/>
</dbReference>
<keyword evidence="4 13" id="KW-0963">Cytoplasm</keyword>
<dbReference type="SUPFAM" id="SSF111337">
    <property type="entry name" value="QueA-like"/>
    <property type="match status" value="1"/>
</dbReference>
<dbReference type="HOGENOM" id="CLU_039110_1_0_4"/>
<dbReference type="InterPro" id="IPR003699">
    <property type="entry name" value="QueA"/>
</dbReference>
<comment type="function">
    <text evidence="13">Transfers and isomerizes the ribose moiety from AdoMet to the 7-aminomethyl group of 7-deazaguanine (preQ1-tRNA) to give epoxyqueuosine (oQ-tRNA).</text>
</comment>
<evidence type="ECO:0000256" key="6">
    <source>
        <dbReference type="ARBA" id="ARBA00022691"/>
    </source>
</evidence>
<dbReference type="EC" id="2.4.99.17" evidence="10 13"/>
<comment type="similarity">
    <text evidence="9 13">Belongs to the QueA family.</text>
</comment>
<evidence type="ECO:0000256" key="8">
    <source>
        <dbReference type="ARBA" id="ARBA00052751"/>
    </source>
</evidence>
<protein>
    <recommendedName>
        <fullName evidence="11 13">S-adenosylmethionine:tRNA ribosyltransferase-isomerase</fullName>
        <ecNumber evidence="10 13">2.4.99.17</ecNumber>
    </recommendedName>
    <alternativeName>
        <fullName evidence="12 13">Queuosine biosynthesis protein QueA</fullName>
    </alternativeName>
</protein>
<dbReference type="OrthoDB" id="9805933at2"/>
<evidence type="ECO:0000256" key="1">
    <source>
        <dbReference type="ARBA" id="ARBA00004496"/>
    </source>
</evidence>
<keyword evidence="7 13" id="KW-0671">Queuosine biosynthesis</keyword>
<evidence type="ECO:0000256" key="9">
    <source>
        <dbReference type="ARBA" id="ARBA00061210"/>
    </source>
</evidence>
<dbReference type="UniPathway" id="UPA00392"/>
<keyword evidence="14" id="KW-0413">Isomerase</keyword>
<comment type="subcellular location">
    <subcellularLocation>
        <location evidence="1 13">Cytoplasm</location>
    </subcellularLocation>
</comment>
<keyword evidence="15" id="KW-1185">Reference proteome</keyword>
<dbReference type="Proteomes" id="UP000011658">
    <property type="component" value="Chromosome"/>
</dbReference>
<evidence type="ECO:0000256" key="7">
    <source>
        <dbReference type="ARBA" id="ARBA00022785"/>
    </source>
</evidence>
<comment type="catalytic activity">
    <reaction evidence="8 13">
        <text>7-aminomethyl-7-carbaguanosine(34) in tRNA + S-adenosyl-L-methionine = epoxyqueuosine(34) in tRNA + adenine + L-methionine + 2 H(+)</text>
        <dbReference type="Rhea" id="RHEA:32155"/>
        <dbReference type="Rhea" id="RHEA-COMP:10342"/>
        <dbReference type="Rhea" id="RHEA-COMP:18582"/>
        <dbReference type="ChEBI" id="CHEBI:15378"/>
        <dbReference type="ChEBI" id="CHEBI:16708"/>
        <dbReference type="ChEBI" id="CHEBI:57844"/>
        <dbReference type="ChEBI" id="CHEBI:59789"/>
        <dbReference type="ChEBI" id="CHEBI:82833"/>
        <dbReference type="ChEBI" id="CHEBI:194443"/>
        <dbReference type="EC" id="2.4.99.17"/>
    </reaction>
</comment>
<dbReference type="STRING" id="1208921.ST1E_0385"/>
<dbReference type="RefSeq" id="WP_015389328.1">
    <property type="nucleotide sequence ID" value="NC_020284.1"/>
</dbReference>
<dbReference type="Gene3D" id="2.40.10.240">
    <property type="entry name" value="QueA-like"/>
    <property type="match status" value="1"/>
</dbReference>
<organism evidence="14 15">
    <name type="scientific">Candidatus Kinetoplastidibacterium galati TCC219</name>
    <dbReference type="NCBI Taxonomy" id="1208921"/>
    <lineage>
        <taxon>Bacteria</taxon>
        <taxon>Pseudomonadati</taxon>
        <taxon>Pseudomonadota</taxon>
        <taxon>Betaproteobacteria</taxon>
        <taxon>Candidatus Kinetoplastidibacterium</taxon>
    </lineage>
</organism>
<proteinExistence type="inferred from homology"/>
<dbReference type="InterPro" id="IPR042118">
    <property type="entry name" value="QueA_dom1"/>
</dbReference>
<evidence type="ECO:0000256" key="4">
    <source>
        <dbReference type="ARBA" id="ARBA00022490"/>
    </source>
</evidence>
<keyword evidence="6 13" id="KW-0949">S-adenosyl-L-methionine</keyword>
<dbReference type="PATRIC" id="fig|1208921.3.peg.119"/>
<accession>M1L8D6</accession>
<dbReference type="InterPro" id="IPR042119">
    <property type="entry name" value="QueA_dom2"/>
</dbReference>
<dbReference type="HAMAP" id="MF_00113">
    <property type="entry name" value="QueA"/>
    <property type="match status" value="1"/>
</dbReference>
<evidence type="ECO:0000256" key="12">
    <source>
        <dbReference type="ARBA" id="ARBA00076160"/>
    </source>
</evidence>
<dbReference type="PANTHER" id="PTHR30307:SF0">
    <property type="entry name" value="S-ADENOSYLMETHIONINE:TRNA RIBOSYLTRANSFERASE-ISOMERASE"/>
    <property type="match status" value="1"/>
</dbReference>
<dbReference type="NCBIfam" id="TIGR00113">
    <property type="entry name" value="queA"/>
    <property type="match status" value="1"/>
</dbReference>
<name>M1L8D6_9PROT</name>
<gene>
    <name evidence="13" type="primary">queA</name>
    <name evidence="14" type="ORF">ST1E_0385</name>
</gene>
<evidence type="ECO:0000256" key="11">
    <source>
        <dbReference type="ARBA" id="ARBA00069325"/>
    </source>
</evidence>
<dbReference type="NCBIfam" id="NF001140">
    <property type="entry name" value="PRK00147.1"/>
    <property type="match status" value="1"/>
</dbReference>
<dbReference type="GO" id="GO:0008616">
    <property type="term" value="P:tRNA queuosine(34) biosynthetic process"/>
    <property type="evidence" value="ECO:0007669"/>
    <property type="project" value="UniProtKB-UniRule"/>
</dbReference>
<dbReference type="InterPro" id="IPR036100">
    <property type="entry name" value="QueA_sf"/>
</dbReference>
<evidence type="ECO:0000313" key="15">
    <source>
        <dbReference type="Proteomes" id="UP000011658"/>
    </source>
</evidence>
<dbReference type="PANTHER" id="PTHR30307">
    <property type="entry name" value="S-ADENOSYLMETHIONINE:TRNA RIBOSYLTRANSFERASE-ISOMERASE"/>
    <property type="match status" value="1"/>
</dbReference>
<dbReference type="Pfam" id="PF02547">
    <property type="entry name" value="Queuosine_synth"/>
    <property type="match status" value="1"/>
</dbReference>
<evidence type="ECO:0000256" key="2">
    <source>
        <dbReference type="ARBA" id="ARBA00004691"/>
    </source>
</evidence>
<reference evidence="14 15" key="1">
    <citation type="journal article" date="2013" name="Genome Biol. Evol.">
        <title>Genome evolution and phylogenomic analysis of candidatus kinetoplastibacterium, the betaproteobacterial endosymbionts of strigomonas and angomonas.</title>
        <authorList>
            <person name="Alves J.M."/>
            <person name="Serrano M.G."/>
            <person name="Maia da Silva F."/>
            <person name="Voegtly L.J."/>
            <person name="Matveyev A.V."/>
            <person name="Teixeira M.M."/>
            <person name="Camargo E.P."/>
            <person name="Buck G.A."/>
        </authorList>
    </citation>
    <scope>NUCLEOTIDE SEQUENCE [LARGE SCALE GENOMIC DNA]</scope>
    <source>
        <strain evidence="14 15">TCC219</strain>
    </source>
</reference>
<dbReference type="KEGG" id="kga:ST1E_0385"/>
<evidence type="ECO:0000256" key="3">
    <source>
        <dbReference type="ARBA" id="ARBA00011245"/>
    </source>
</evidence>
<dbReference type="eggNOG" id="COG0809">
    <property type="taxonomic scope" value="Bacteria"/>
</dbReference>
<dbReference type="GO" id="GO:0005737">
    <property type="term" value="C:cytoplasm"/>
    <property type="evidence" value="ECO:0007669"/>
    <property type="project" value="UniProtKB-SubCell"/>
</dbReference>
<evidence type="ECO:0000256" key="10">
    <source>
        <dbReference type="ARBA" id="ARBA00066503"/>
    </source>
</evidence>
<evidence type="ECO:0000256" key="13">
    <source>
        <dbReference type="HAMAP-Rule" id="MF_00113"/>
    </source>
</evidence>
<dbReference type="GO" id="GO:0051075">
    <property type="term" value="F:S-adenosylmethionine:tRNA ribosyltransferase-isomerase activity"/>
    <property type="evidence" value="ECO:0007669"/>
    <property type="project" value="UniProtKB-EC"/>
</dbReference>
<evidence type="ECO:0000313" key="14">
    <source>
        <dbReference type="EMBL" id="AGF48843.1"/>
    </source>
</evidence>
<comment type="subunit">
    <text evidence="3 13">Monomer.</text>
</comment>
<dbReference type="AlphaFoldDB" id="M1L8D6"/>
<dbReference type="FunFam" id="3.40.1780.10:FF:000001">
    <property type="entry name" value="S-adenosylmethionine:tRNA ribosyltransferase-isomerase"/>
    <property type="match status" value="1"/>
</dbReference>
<sequence length="354" mass="40023">MSELINISNFNYFLPKNLIAQTPELERSNSRLLHIDSKNNTYDLYFSDLTKILEPGDLLIFNDTKVIKARLKAQKYSGGKIEILVERILDPNTAVAQIKSNSTIKIGTKIIISNIVEVCITSRNSDFFILKFSENINDVLEKYGDIPLPPYIKKNNDNSDETRYQTIFAKNPGAIAAPTAGLHFDQRILKELQLCGIKIAFLTLHVGAGTFQPIRTQDINEHIMHTERYDIPLSTIKSIQSARTNGKRIIAVGTTSARALESAALNPYNYSSIYRNIINPVCNETNLFIKPGYKFKIVDALVTNFHLPKSTLLILVSALAGRDRILEAYEHAVKHNYRFFSYGDAMFIECQNDK</sequence>